<organism evidence="1 2">
    <name type="scientific">Sorangium cellulosum</name>
    <name type="common">Polyangium cellulosum</name>
    <dbReference type="NCBI Taxonomy" id="56"/>
    <lineage>
        <taxon>Bacteria</taxon>
        <taxon>Pseudomonadati</taxon>
        <taxon>Myxococcota</taxon>
        <taxon>Polyangia</taxon>
        <taxon>Polyangiales</taxon>
        <taxon>Polyangiaceae</taxon>
        <taxon>Sorangium</taxon>
    </lineage>
</organism>
<proteinExistence type="predicted"/>
<reference evidence="1 2" key="1">
    <citation type="submission" date="2015-09" db="EMBL/GenBank/DDBJ databases">
        <title>Sorangium comparison.</title>
        <authorList>
            <person name="Zaburannyi N."/>
            <person name="Bunk B."/>
            <person name="Overmann J."/>
            <person name="Mueller R."/>
        </authorList>
    </citation>
    <scope>NUCLEOTIDE SEQUENCE [LARGE SCALE GENOMIC DNA]</scope>
    <source>
        <strain evidence="1 2">So ce26</strain>
    </source>
</reference>
<sequence length="118" mass="13391">MSDLGDDAKDAEYTRLLVGKWKGDELDKGIQWHYITIYNPDSTHSGFGAGLKNGSSMPFHSSGRWFVKHSRLHVWVEASPTLPAAEKQEFIYPIVSVDEKAFRWESTIGEVFTHHRVG</sequence>
<evidence type="ECO:0000313" key="2">
    <source>
        <dbReference type="Proteomes" id="UP000238348"/>
    </source>
</evidence>
<dbReference type="OrthoDB" id="5534904at2"/>
<accession>A0A2L0EWB6</accession>
<dbReference type="AlphaFoldDB" id="A0A2L0EWB6"/>
<dbReference type="RefSeq" id="WP_104982256.1">
    <property type="nucleotide sequence ID" value="NZ_CP012673.1"/>
</dbReference>
<evidence type="ECO:0000313" key="1">
    <source>
        <dbReference type="EMBL" id="AUX43598.1"/>
    </source>
</evidence>
<name>A0A2L0EWB6_SORCE</name>
<protein>
    <submittedName>
        <fullName evidence="1">Uncharacterized protein</fullName>
    </submittedName>
</protein>
<dbReference type="Proteomes" id="UP000238348">
    <property type="component" value="Chromosome"/>
</dbReference>
<dbReference type="EMBL" id="CP012673">
    <property type="protein sequence ID" value="AUX43598.1"/>
    <property type="molecule type" value="Genomic_DNA"/>
</dbReference>
<gene>
    <name evidence="1" type="ORF">SOCE26_050480</name>
</gene>